<dbReference type="PROSITE" id="PS00041">
    <property type="entry name" value="HTH_ARAC_FAMILY_1"/>
    <property type="match status" value="1"/>
</dbReference>
<gene>
    <name evidence="5" type="ORF">XYCOK13_33690</name>
</gene>
<dbReference type="Proteomes" id="UP000677918">
    <property type="component" value="Unassembled WGS sequence"/>
</dbReference>
<dbReference type="Pfam" id="PF02311">
    <property type="entry name" value="AraC_binding"/>
    <property type="match status" value="1"/>
</dbReference>
<sequence>MQDQIVSCYGQENDPFHFERMRRFQPFERKNHYHRNFEINYLYQGRRSYFIGDRSFTVEAGDLVFIHEYEVHKASILDSPRHERLVLNFNKLFLEPLDAPMLHELLEPFRLPHRVLRLKVADQLFVQGLFQKMEQEAEKREFGYELYFKQLLTELLLFAKRQMQRQQTAEHEHVSPMHQKISAIVQEINRSYTEPCSLEDWAVRFHTSPYHLSRSFRSVTGFSLVEYVNMTRIKAACRLLKQTDDKIIDIAQQVGYDNLAHFGRQFKKWAKVTPGIYRKMETAD</sequence>
<dbReference type="GO" id="GO:0043565">
    <property type="term" value="F:sequence-specific DNA binding"/>
    <property type="evidence" value="ECO:0007669"/>
    <property type="project" value="InterPro"/>
</dbReference>
<keyword evidence="6" id="KW-1185">Reference proteome</keyword>
<dbReference type="InterPro" id="IPR018062">
    <property type="entry name" value="HTH_AraC-typ_CS"/>
</dbReference>
<dbReference type="AlphaFoldDB" id="A0A8J4M347"/>
<keyword evidence="3" id="KW-0804">Transcription</keyword>
<keyword evidence="1" id="KW-0805">Transcription regulation</keyword>
<dbReference type="RefSeq" id="WP_213413365.1">
    <property type="nucleotide sequence ID" value="NZ_BOVK01000051.1"/>
</dbReference>
<comment type="caution">
    <text evidence="5">The sequence shown here is derived from an EMBL/GenBank/DDBJ whole genome shotgun (WGS) entry which is preliminary data.</text>
</comment>
<evidence type="ECO:0000256" key="1">
    <source>
        <dbReference type="ARBA" id="ARBA00023015"/>
    </source>
</evidence>
<dbReference type="EMBL" id="BOVK01000051">
    <property type="protein sequence ID" value="GIQ70545.1"/>
    <property type="molecule type" value="Genomic_DNA"/>
</dbReference>
<accession>A0A8J4M347</accession>
<keyword evidence="2" id="KW-0238">DNA-binding</keyword>
<name>A0A8J4M347_9BACL</name>
<dbReference type="PANTHER" id="PTHR43280">
    <property type="entry name" value="ARAC-FAMILY TRANSCRIPTIONAL REGULATOR"/>
    <property type="match status" value="1"/>
</dbReference>
<dbReference type="InterPro" id="IPR014710">
    <property type="entry name" value="RmlC-like_jellyroll"/>
</dbReference>
<evidence type="ECO:0000313" key="5">
    <source>
        <dbReference type="EMBL" id="GIQ70545.1"/>
    </source>
</evidence>
<dbReference type="InterPro" id="IPR020449">
    <property type="entry name" value="Tscrpt_reg_AraC-type_HTH"/>
</dbReference>
<dbReference type="PANTHER" id="PTHR43280:SF28">
    <property type="entry name" value="HTH-TYPE TRANSCRIPTIONAL ACTIVATOR RHAS"/>
    <property type="match status" value="1"/>
</dbReference>
<reference evidence="5" key="1">
    <citation type="submission" date="2021-04" db="EMBL/GenBank/DDBJ databases">
        <title>Draft genome sequence of Xylanibacillus composti strain K13.</title>
        <authorList>
            <person name="Uke A."/>
            <person name="Chhe C."/>
            <person name="Baramee S."/>
            <person name="Kosugi A."/>
        </authorList>
    </citation>
    <scope>NUCLEOTIDE SEQUENCE</scope>
    <source>
        <strain evidence="5">K13</strain>
    </source>
</reference>
<dbReference type="InterPro" id="IPR003313">
    <property type="entry name" value="AraC-bd"/>
</dbReference>
<dbReference type="GO" id="GO:0003700">
    <property type="term" value="F:DNA-binding transcription factor activity"/>
    <property type="evidence" value="ECO:0007669"/>
    <property type="project" value="InterPro"/>
</dbReference>
<dbReference type="Gene3D" id="2.60.120.10">
    <property type="entry name" value="Jelly Rolls"/>
    <property type="match status" value="1"/>
</dbReference>
<organism evidence="5 6">
    <name type="scientific">Xylanibacillus composti</name>
    <dbReference type="NCBI Taxonomy" id="1572762"/>
    <lineage>
        <taxon>Bacteria</taxon>
        <taxon>Bacillati</taxon>
        <taxon>Bacillota</taxon>
        <taxon>Bacilli</taxon>
        <taxon>Bacillales</taxon>
        <taxon>Paenibacillaceae</taxon>
        <taxon>Xylanibacillus</taxon>
    </lineage>
</organism>
<dbReference type="InterPro" id="IPR037923">
    <property type="entry name" value="HTH-like"/>
</dbReference>
<dbReference type="PROSITE" id="PS01124">
    <property type="entry name" value="HTH_ARAC_FAMILY_2"/>
    <property type="match status" value="1"/>
</dbReference>
<proteinExistence type="predicted"/>
<dbReference type="Pfam" id="PF12833">
    <property type="entry name" value="HTH_18"/>
    <property type="match status" value="1"/>
</dbReference>
<dbReference type="InterPro" id="IPR018060">
    <property type="entry name" value="HTH_AraC"/>
</dbReference>
<dbReference type="SUPFAM" id="SSF51215">
    <property type="entry name" value="Regulatory protein AraC"/>
    <property type="match status" value="1"/>
</dbReference>
<dbReference type="SUPFAM" id="SSF46689">
    <property type="entry name" value="Homeodomain-like"/>
    <property type="match status" value="2"/>
</dbReference>
<evidence type="ECO:0000313" key="6">
    <source>
        <dbReference type="Proteomes" id="UP000677918"/>
    </source>
</evidence>
<evidence type="ECO:0000256" key="2">
    <source>
        <dbReference type="ARBA" id="ARBA00023125"/>
    </source>
</evidence>
<dbReference type="InterPro" id="IPR009057">
    <property type="entry name" value="Homeodomain-like_sf"/>
</dbReference>
<evidence type="ECO:0000259" key="4">
    <source>
        <dbReference type="PROSITE" id="PS01124"/>
    </source>
</evidence>
<dbReference type="SMART" id="SM00342">
    <property type="entry name" value="HTH_ARAC"/>
    <property type="match status" value="1"/>
</dbReference>
<dbReference type="Gene3D" id="1.10.10.60">
    <property type="entry name" value="Homeodomain-like"/>
    <property type="match status" value="2"/>
</dbReference>
<feature type="domain" description="HTH araC/xylS-type" evidence="4">
    <location>
        <begin position="182"/>
        <end position="280"/>
    </location>
</feature>
<protein>
    <submittedName>
        <fullName evidence="5">AraC family transcriptional regulator</fullName>
    </submittedName>
</protein>
<evidence type="ECO:0000256" key="3">
    <source>
        <dbReference type="ARBA" id="ARBA00023163"/>
    </source>
</evidence>
<dbReference type="PRINTS" id="PR00032">
    <property type="entry name" value="HTHARAC"/>
</dbReference>